<keyword evidence="1" id="KW-0472">Membrane</keyword>
<dbReference type="AlphaFoldDB" id="A0A2A9D4J9"/>
<reference evidence="2 3" key="1">
    <citation type="submission" date="2017-10" db="EMBL/GenBank/DDBJ databases">
        <title>Sequencing the genomes of 1000 actinobacteria strains.</title>
        <authorList>
            <person name="Klenk H.-P."/>
        </authorList>
    </citation>
    <scope>NUCLEOTIDE SEQUENCE [LARGE SCALE GENOMIC DNA]</scope>
    <source>
        <strain evidence="2 3">DSM 21801</strain>
    </source>
</reference>
<name>A0A2A9D4J9_9MICO</name>
<keyword evidence="1" id="KW-1133">Transmembrane helix</keyword>
<organism evidence="2 3">
    <name type="scientific">Serinibacter salmoneus</name>
    <dbReference type="NCBI Taxonomy" id="556530"/>
    <lineage>
        <taxon>Bacteria</taxon>
        <taxon>Bacillati</taxon>
        <taxon>Actinomycetota</taxon>
        <taxon>Actinomycetes</taxon>
        <taxon>Micrococcales</taxon>
        <taxon>Beutenbergiaceae</taxon>
        <taxon>Serinibacter</taxon>
    </lineage>
</organism>
<dbReference type="EMBL" id="PDJD01000001">
    <property type="protein sequence ID" value="PFG21256.1"/>
    <property type="molecule type" value="Genomic_DNA"/>
</dbReference>
<keyword evidence="3" id="KW-1185">Reference proteome</keyword>
<comment type="caution">
    <text evidence="2">The sequence shown here is derived from an EMBL/GenBank/DDBJ whole genome shotgun (WGS) entry which is preliminary data.</text>
</comment>
<feature type="transmembrane region" description="Helical" evidence="1">
    <location>
        <begin position="20"/>
        <end position="40"/>
    </location>
</feature>
<proteinExistence type="predicted"/>
<accession>A0A2A9D4J9</accession>
<keyword evidence="1" id="KW-0812">Transmembrane</keyword>
<evidence type="ECO:0000313" key="2">
    <source>
        <dbReference type="EMBL" id="PFG21256.1"/>
    </source>
</evidence>
<evidence type="ECO:0000256" key="1">
    <source>
        <dbReference type="SAM" id="Phobius"/>
    </source>
</evidence>
<gene>
    <name evidence="2" type="ORF">ATL40_2879</name>
</gene>
<evidence type="ECO:0000313" key="3">
    <source>
        <dbReference type="Proteomes" id="UP000224915"/>
    </source>
</evidence>
<sequence>MVSSETKRRKHEWRVRKLQAEVVAHYVRIALTVLWSLILIG</sequence>
<protein>
    <submittedName>
        <fullName evidence="2">Uncharacterized protein</fullName>
    </submittedName>
</protein>
<dbReference type="Proteomes" id="UP000224915">
    <property type="component" value="Unassembled WGS sequence"/>
</dbReference>